<accession>A0A5C5XPG4</accession>
<name>A0A5C5XPG4_9BACT</name>
<keyword evidence="6" id="KW-0663">Pyridoxal phosphate</keyword>
<dbReference type="PROSITE" id="PS00595">
    <property type="entry name" value="AA_TRANSFER_CLASS_5"/>
    <property type="match status" value="1"/>
</dbReference>
<dbReference type="PIRSF" id="PIRSF005572">
    <property type="entry name" value="NifS"/>
    <property type="match status" value="1"/>
</dbReference>
<dbReference type="GO" id="GO:0031071">
    <property type="term" value="F:cysteine desulfurase activity"/>
    <property type="evidence" value="ECO:0007669"/>
    <property type="project" value="UniProtKB-EC"/>
</dbReference>
<keyword evidence="8" id="KW-0411">Iron-sulfur</keyword>
<dbReference type="InterPro" id="IPR016454">
    <property type="entry name" value="Cysteine_dSase"/>
</dbReference>
<dbReference type="PANTHER" id="PTHR11601:SF34">
    <property type="entry name" value="CYSTEINE DESULFURASE"/>
    <property type="match status" value="1"/>
</dbReference>
<dbReference type="RefSeq" id="WP_146392619.1">
    <property type="nucleotide sequence ID" value="NZ_SJPK01000010.1"/>
</dbReference>
<evidence type="ECO:0000256" key="7">
    <source>
        <dbReference type="ARBA" id="ARBA00023004"/>
    </source>
</evidence>
<feature type="domain" description="Aminotransferase class V" evidence="11">
    <location>
        <begin position="2"/>
        <end position="379"/>
    </location>
</feature>
<comment type="similarity">
    <text evidence="2">Belongs to the class-V pyridoxal-phosphate-dependent aminotransferase family. NifS/IscS subfamily.</text>
</comment>
<dbReference type="InterPro" id="IPR015424">
    <property type="entry name" value="PyrdxlP-dep_Trfase"/>
</dbReference>
<dbReference type="Gene3D" id="3.40.640.10">
    <property type="entry name" value="Type I PLP-dependent aspartate aminotransferase-like (Major domain)"/>
    <property type="match status" value="1"/>
</dbReference>
<keyword evidence="4 12" id="KW-0808">Transferase</keyword>
<dbReference type="AlphaFoldDB" id="A0A5C5XPG4"/>
<dbReference type="Gene3D" id="1.10.260.50">
    <property type="match status" value="1"/>
</dbReference>
<keyword evidence="13" id="KW-1185">Reference proteome</keyword>
<reference evidence="12 13" key="1">
    <citation type="submission" date="2019-02" db="EMBL/GenBank/DDBJ databases">
        <title>Deep-cultivation of Planctomycetes and their phenomic and genomic characterization uncovers novel biology.</title>
        <authorList>
            <person name="Wiegand S."/>
            <person name="Jogler M."/>
            <person name="Boedeker C."/>
            <person name="Pinto D."/>
            <person name="Vollmers J."/>
            <person name="Rivas-Marin E."/>
            <person name="Kohn T."/>
            <person name="Peeters S.H."/>
            <person name="Heuer A."/>
            <person name="Rast P."/>
            <person name="Oberbeckmann S."/>
            <person name="Bunk B."/>
            <person name="Jeske O."/>
            <person name="Meyerdierks A."/>
            <person name="Storesund J.E."/>
            <person name="Kallscheuer N."/>
            <person name="Luecker S."/>
            <person name="Lage O.M."/>
            <person name="Pohl T."/>
            <person name="Merkel B.J."/>
            <person name="Hornburger P."/>
            <person name="Mueller R.-W."/>
            <person name="Bruemmer F."/>
            <person name="Labrenz M."/>
            <person name="Spormann A.M."/>
            <person name="Op Den Camp H."/>
            <person name="Overmann J."/>
            <person name="Amann R."/>
            <person name="Jetten M.S.M."/>
            <person name="Mascher T."/>
            <person name="Medema M.H."/>
            <person name="Devos D.P."/>
            <person name="Kaster A.-K."/>
            <person name="Ovreas L."/>
            <person name="Rohde M."/>
            <person name="Galperin M.Y."/>
            <person name="Jogler C."/>
        </authorList>
    </citation>
    <scope>NUCLEOTIDE SEQUENCE [LARGE SCALE GENOMIC DNA]</scope>
    <source>
        <strain evidence="12 13">CA85</strain>
    </source>
</reference>
<dbReference type="InterPro" id="IPR020578">
    <property type="entry name" value="Aminotrans_V_PyrdxlP_BS"/>
</dbReference>
<evidence type="ECO:0000256" key="2">
    <source>
        <dbReference type="ARBA" id="ARBA00006490"/>
    </source>
</evidence>
<dbReference type="EMBL" id="SJPK01000010">
    <property type="protein sequence ID" value="TWT64558.1"/>
    <property type="molecule type" value="Genomic_DNA"/>
</dbReference>
<comment type="caution">
    <text evidence="12">The sequence shown here is derived from an EMBL/GenBank/DDBJ whole genome shotgun (WGS) entry which is preliminary data.</text>
</comment>
<keyword evidence="7" id="KW-0408">Iron</keyword>
<sequence>MIYLDYHATTPCDRRVVEAMLPWLSDSFANPHSDSHAAGRQVAEAMNGAIESIAGAIGAPASSLLMTSGATESINLAMRGVMTHPRNRRNHMVVCSTEHPAVLDVASDLQRSGVEVSHVRVHPQQSGGEAAPGTIDLDALAAAITPDTALVNMMLVNNEIGAIHPIREVVRIAHAADALVHCDATQAIGRIPLDVAEMGLDLVSASAHKFYGPKGVGFLVAGGGERRVRLRPQIVGGGQQQGLRSGTMNPAGIIAMATALSLAKTSADPHGGESARIETLRNQLWDILRGSIDGLEINGPPLSDRSSRVSGNLNFHLREVEGETWMAAAPGVAFSSGSACSSSDPVASHVLLAMGLSESQARRSVRMGIGRMTTSDEIELAGRELIDALQRLRLT</sequence>
<dbReference type="Pfam" id="PF00266">
    <property type="entry name" value="Aminotran_5"/>
    <property type="match status" value="1"/>
</dbReference>
<evidence type="ECO:0000256" key="5">
    <source>
        <dbReference type="ARBA" id="ARBA00022723"/>
    </source>
</evidence>
<proteinExistence type="inferred from homology"/>
<gene>
    <name evidence="12" type="primary">iscS_2</name>
    <name evidence="12" type="ORF">CA85_36910</name>
</gene>
<evidence type="ECO:0000259" key="11">
    <source>
        <dbReference type="Pfam" id="PF00266"/>
    </source>
</evidence>
<evidence type="ECO:0000256" key="4">
    <source>
        <dbReference type="ARBA" id="ARBA00022679"/>
    </source>
</evidence>
<dbReference type="InterPro" id="IPR015421">
    <property type="entry name" value="PyrdxlP-dep_Trfase_major"/>
</dbReference>
<evidence type="ECO:0000313" key="12">
    <source>
        <dbReference type="EMBL" id="TWT64558.1"/>
    </source>
</evidence>
<evidence type="ECO:0000256" key="6">
    <source>
        <dbReference type="ARBA" id="ARBA00022898"/>
    </source>
</evidence>
<dbReference type="PANTHER" id="PTHR11601">
    <property type="entry name" value="CYSTEINE DESULFURYLASE FAMILY MEMBER"/>
    <property type="match status" value="1"/>
</dbReference>
<comment type="cofactor">
    <cofactor evidence="1 10">
        <name>pyridoxal 5'-phosphate</name>
        <dbReference type="ChEBI" id="CHEBI:597326"/>
    </cofactor>
</comment>
<dbReference type="GO" id="GO:0046872">
    <property type="term" value="F:metal ion binding"/>
    <property type="evidence" value="ECO:0007669"/>
    <property type="project" value="UniProtKB-KW"/>
</dbReference>
<dbReference type="EC" id="2.8.1.7" evidence="3"/>
<dbReference type="InterPro" id="IPR015422">
    <property type="entry name" value="PyrdxlP-dep_Trfase_small"/>
</dbReference>
<evidence type="ECO:0000256" key="3">
    <source>
        <dbReference type="ARBA" id="ARBA00012239"/>
    </source>
</evidence>
<organism evidence="12 13">
    <name type="scientific">Allorhodopirellula solitaria</name>
    <dbReference type="NCBI Taxonomy" id="2527987"/>
    <lineage>
        <taxon>Bacteria</taxon>
        <taxon>Pseudomonadati</taxon>
        <taxon>Planctomycetota</taxon>
        <taxon>Planctomycetia</taxon>
        <taxon>Pirellulales</taxon>
        <taxon>Pirellulaceae</taxon>
        <taxon>Allorhodopirellula</taxon>
    </lineage>
</organism>
<evidence type="ECO:0000256" key="9">
    <source>
        <dbReference type="ARBA" id="ARBA00050776"/>
    </source>
</evidence>
<evidence type="ECO:0000256" key="8">
    <source>
        <dbReference type="ARBA" id="ARBA00023014"/>
    </source>
</evidence>
<comment type="catalytic activity">
    <reaction evidence="9">
        <text>(sulfur carrier)-H + L-cysteine = (sulfur carrier)-SH + L-alanine</text>
        <dbReference type="Rhea" id="RHEA:43892"/>
        <dbReference type="Rhea" id="RHEA-COMP:14737"/>
        <dbReference type="Rhea" id="RHEA-COMP:14739"/>
        <dbReference type="ChEBI" id="CHEBI:29917"/>
        <dbReference type="ChEBI" id="CHEBI:35235"/>
        <dbReference type="ChEBI" id="CHEBI:57972"/>
        <dbReference type="ChEBI" id="CHEBI:64428"/>
        <dbReference type="EC" id="2.8.1.7"/>
    </reaction>
</comment>
<dbReference type="Proteomes" id="UP000318053">
    <property type="component" value="Unassembled WGS sequence"/>
</dbReference>
<dbReference type="SUPFAM" id="SSF53383">
    <property type="entry name" value="PLP-dependent transferases"/>
    <property type="match status" value="1"/>
</dbReference>
<dbReference type="Gene3D" id="3.90.1150.10">
    <property type="entry name" value="Aspartate Aminotransferase, domain 1"/>
    <property type="match status" value="1"/>
</dbReference>
<protein>
    <recommendedName>
        <fullName evidence="3">cysteine desulfurase</fullName>
        <ecNumber evidence="3">2.8.1.7</ecNumber>
    </recommendedName>
</protein>
<evidence type="ECO:0000256" key="10">
    <source>
        <dbReference type="RuleBase" id="RU004504"/>
    </source>
</evidence>
<dbReference type="OrthoDB" id="9808002at2"/>
<evidence type="ECO:0000256" key="1">
    <source>
        <dbReference type="ARBA" id="ARBA00001933"/>
    </source>
</evidence>
<keyword evidence="5" id="KW-0479">Metal-binding</keyword>
<dbReference type="InterPro" id="IPR000192">
    <property type="entry name" value="Aminotrans_V_dom"/>
</dbReference>
<dbReference type="GO" id="GO:0051536">
    <property type="term" value="F:iron-sulfur cluster binding"/>
    <property type="evidence" value="ECO:0007669"/>
    <property type="project" value="UniProtKB-KW"/>
</dbReference>
<evidence type="ECO:0000313" key="13">
    <source>
        <dbReference type="Proteomes" id="UP000318053"/>
    </source>
</evidence>